<comment type="caution">
    <text evidence="1">The sequence shown here is derived from an EMBL/GenBank/DDBJ whole genome shotgun (WGS) entry which is preliminary data.</text>
</comment>
<evidence type="ECO:0000313" key="1">
    <source>
        <dbReference type="EMBL" id="GFY65640.1"/>
    </source>
</evidence>
<proteinExistence type="predicted"/>
<dbReference type="PANTHER" id="PTHR47331:SF5">
    <property type="entry name" value="RIBONUCLEASE H"/>
    <property type="match status" value="1"/>
</dbReference>
<dbReference type="Proteomes" id="UP000886998">
    <property type="component" value="Unassembled WGS sequence"/>
</dbReference>
<dbReference type="PANTHER" id="PTHR47331">
    <property type="entry name" value="PHD-TYPE DOMAIN-CONTAINING PROTEIN"/>
    <property type="match status" value="1"/>
</dbReference>
<keyword evidence="2" id="KW-1185">Reference proteome</keyword>
<protein>
    <submittedName>
        <fullName evidence="1">Integrase catalytic domain-containing protein</fullName>
    </submittedName>
</protein>
<dbReference type="OrthoDB" id="8037279at2759"/>
<dbReference type="Pfam" id="PF05380">
    <property type="entry name" value="Peptidase_A17"/>
    <property type="match status" value="1"/>
</dbReference>
<dbReference type="EMBL" id="BMAV01015610">
    <property type="protein sequence ID" value="GFY65640.1"/>
    <property type="molecule type" value="Genomic_DNA"/>
</dbReference>
<evidence type="ECO:0000313" key="2">
    <source>
        <dbReference type="Proteomes" id="UP000886998"/>
    </source>
</evidence>
<reference evidence="1" key="1">
    <citation type="submission" date="2020-08" db="EMBL/GenBank/DDBJ databases">
        <title>Multicomponent nature underlies the extraordinary mechanical properties of spider dragline silk.</title>
        <authorList>
            <person name="Kono N."/>
            <person name="Nakamura H."/>
            <person name="Mori M."/>
            <person name="Yoshida Y."/>
            <person name="Ohtoshi R."/>
            <person name="Malay A.D."/>
            <person name="Moran D.A.P."/>
            <person name="Tomita M."/>
            <person name="Numata K."/>
            <person name="Arakawa K."/>
        </authorList>
    </citation>
    <scope>NUCLEOTIDE SEQUENCE</scope>
</reference>
<accession>A0A8X6Y7A7</accession>
<sequence>MVYKISDPQVILGPPTLLPKRNELQYLEKIDIPRYVEINGNSEFNFFVDACKSSYGACVYIRTPMPLGVKIQLIAASFRVVPLKALTISRLELMACYIGARLVHSVHAALDLFDLKMIAWSNSMVTEEPLVIGQF</sequence>
<organism evidence="1 2">
    <name type="scientific">Trichonephila inaurata madagascariensis</name>
    <dbReference type="NCBI Taxonomy" id="2747483"/>
    <lineage>
        <taxon>Eukaryota</taxon>
        <taxon>Metazoa</taxon>
        <taxon>Ecdysozoa</taxon>
        <taxon>Arthropoda</taxon>
        <taxon>Chelicerata</taxon>
        <taxon>Arachnida</taxon>
        <taxon>Araneae</taxon>
        <taxon>Araneomorphae</taxon>
        <taxon>Entelegynae</taxon>
        <taxon>Araneoidea</taxon>
        <taxon>Nephilidae</taxon>
        <taxon>Trichonephila</taxon>
        <taxon>Trichonephila inaurata</taxon>
    </lineage>
</organism>
<dbReference type="AlphaFoldDB" id="A0A8X6Y7A7"/>
<dbReference type="InterPro" id="IPR008042">
    <property type="entry name" value="Retrotrans_Pao"/>
</dbReference>
<gene>
    <name evidence="1" type="primary">X975_08509</name>
    <name evidence="1" type="ORF">TNIN_464511</name>
</gene>
<name>A0A8X6Y7A7_9ARAC</name>